<protein>
    <submittedName>
        <fullName evidence="1">Uncharacterized protein</fullName>
    </submittedName>
</protein>
<dbReference type="Proteomes" id="UP000041770">
    <property type="component" value="Unassembled WGS sequence"/>
</dbReference>
<dbReference type="AlphaFoldDB" id="A0A655Y9R2"/>
<accession>A0A655Y9R2</accession>
<evidence type="ECO:0000313" key="1">
    <source>
        <dbReference type="EMBL" id="CSC33085.1"/>
    </source>
</evidence>
<gene>
    <name evidence="1" type="ORF">ERS013200_01172</name>
</gene>
<dbReference type="EMBL" id="CWQY01000005">
    <property type="protein sequence ID" value="CSC33085.1"/>
    <property type="molecule type" value="Genomic_DNA"/>
</dbReference>
<sequence>MFFSLVQHFIGTGKGVSHRHIGGRGTILQLLSGRNKATTD</sequence>
<evidence type="ECO:0000313" key="2">
    <source>
        <dbReference type="Proteomes" id="UP000041770"/>
    </source>
</evidence>
<reference evidence="1 2" key="1">
    <citation type="submission" date="2015-07" db="EMBL/GenBank/DDBJ databases">
        <authorList>
            <consortium name="Pathogen Informatics"/>
        </authorList>
    </citation>
    <scope>NUCLEOTIDE SEQUENCE [LARGE SCALE GENOMIC DNA]</scope>
    <source>
        <strain evidence="1 2">A316</strain>
    </source>
</reference>
<proteinExistence type="predicted"/>
<name>A0A655Y9R2_VIBCL</name>
<organism evidence="1 2">
    <name type="scientific">Vibrio cholerae</name>
    <dbReference type="NCBI Taxonomy" id="666"/>
    <lineage>
        <taxon>Bacteria</taxon>
        <taxon>Pseudomonadati</taxon>
        <taxon>Pseudomonadota</taxon>
        <taxon>Gammaproteobacteria</taxon>
        <taxon>Vibrionales</taxon>
        <taxon>Vibrionaceae</taxon>
        <taxon>Vibrio</taxon>
    </lineage>
</organism>